<feature type="transmembrane region" description="Helical" evidence="9">
    <location>
        <begin position="20"/>
        <end position="40"/>
    </location>
</feature>
<dbReference type="GO" id="GO:0005524">
    <property type="term" value="F:ATP binding"/>
    <property type="evidence" value="ECO:0007669"/>
    <property type="project" value="UniProtKB-KW"/>
</dbReference>
<evidence type="ECO:0000256" key="9">
    <source>
        <dbReference type="SAM" id="Phobius"/>
    </source>
</evidence>
<dbReference type="PANTHER" id="PTHR43394">
    <property type="entry name" value="ATP-DEPENDENT PERMEASE MDL1, MITOCHONDRIAL"/>
    <property type="match status" value="1"/>
</dbReference>
<dbReference type="SUPFAM" id="SSF90123">
    <property type="entry name" value="ABC transporter transmembrane region"/>
    <property type="match status" value="1"/>
</dbReference>
<dbReference type="Gene3D" id="3.40.50.300">
    <property type="entry name" value="P-loop containing nucleotide triphosphate hydrolases"/>
    <property type="match status" value="1"/>
</dbReference>
<evidence type="ECO:0000256" key="1">
    <source>
        <dbReference type="ARBA" id="ARBA00004651"/>
    </source>
</evidence>
<proteinExistence type="predicted"/>
<feature type="transmembrane region" description="Helical" evidence="9">
    <location>
        <begin position="52"/>
        <end position="73"/>
    </location>
</feature>
<dbReference type="SUPFAM" id="SSF52540">
    <property type="entry name" value="P-loop containing nucleoside triphosphate hydrolases"/>
    <property type="match status" value="1"/>
</dbReference>
<keyword evidence="4 9" id="KW-0812">Transmembrane</keyword>
<dbReference type="CDD" id="cd18548">
    <property type="entry name" value="ABC_6TM_Tm287_like"/>
    <property type="match status" value="1"/>
</dbReference>
<dbReference type="InterPro" id="IPR011527">
    <property type="entry name" value="ABC1_TM_dom"/>
</dbReference>
<dbReference type="GO" id="GO:0005886">
    <property type="term" value="C:plasma membrane"/>
    <property type="evidence" value="ECO:0007669"/>
    <property type="project" value="UniProtKB-SubCell"/>
</dbReference>
<keyword evidence="6 12" id="KW-0067">ATP-binding</keyword>
<reference evidence="12" key="1">
    <citation type="submission" date="2023-01" db="EMBL/GenBank/DDBJ databases">
        <title>Human gut microbiome strain richness.</title>
        <authorList>
            <person name="Chen-Liaw A."/>
        </authorList>
    </citation>
    <scope>NUCLEOTIDE SEQUENCE</scope>
    <source>
        <strain evidence="12">1001275st1_F4_1001275B_160808</strain>
    </source>
</reference>
<evidence type="ECO:0000313" key="12">
    <source>
        <dbReference type="EMBL" id="MDB8743571.1"/>
    </source>
</evidence>
<dbReference type="InterPro" id="IPR027417">
    <property type="entry name" value="P-loop_NTPase"/>
</dbReference>
<dbReference type="InterPro" id="IPR039421">
    <property type="entry name" value="Type_1_exporter"/>
</dbReference>
<feature type="transmembrane region" description="Helical" evidence="9">
    <location>
        <begin position="237"/>
        <end position="258"/>
    </location>
</feature>
<evidence type="ECO:0000313" key="13">
    <source>
        <dbReference type="Proteomes" id="UP001211015"/>
    </source>
</evidence>
<dbReference type="SMART" id="SM00382">
    <property type="entry name" value="AAA"/>
    <property type="match status" value="1"/>
</dbReference>
<evidence type="ECO:0000256" key="2">
    <source>
        <dbReference type="ARBA" id="ARBA00022448"/>
    </source>
</evidence>
<dbReference type="PANTHER" id="PTHR43394:SF1">
    <property type="entry name" value="ATP-BINDING CASSETTE SUB-FAMILY B MEMBER 10, MITOCHONDRIAL"/>
    <property type="match status" value="1"/>
</dbReference>
<dbReference type="PROSITE" id="PS50893">
    <property type="entry name" value="ABC_TRANSPORTER_2"/>
    <property type="match status" value="1"/>
</dbReference>
<dbReference type="PROSITE" id="PS00211">
    <property type="entry name" value="ABC_TRANSPORTER_1"/>
    <property type="match status" value="1"/>
</dbReference>
<comment type="caution">
    <text evidence="12">The sequence shown here is derived from an EMBL/GenBank/DDBJ whole genome shotgun (WGS) entry which is preliminary data.</text>
</comment>
<keyword evidence="5" id="KW-0547">Nucleotide-binding</keyword>
<dbReference type="InterPro" id="IPR003439">
    <property type="entry name" value="ABC_transporter-like_ATP-bd"/>
</dbReference>
<dbReference type="EMBL" id="JAQMLV010000001">
    <property type="protein sequence ID" value="MDB8743571.1"/>
    <property type="molecule type" value="Genomic_DNA"/>
</dbReference>
<gene>
    <name evidence="12" type="ORF">PNU62_00915</name>
</gene>
<feature type="transmembrane region" description="Helical" evidence="9">
    <location>
        <begin position="278"/>
        <end position="297"/>
    </location>
</feature>
<evidence type="ECO:0000256" key="4">
    <source>
        <dbReference type="ARBA" id="ARBA00022692"/>
    </source>
</evidence>
<dbReference type="RefSeq" id="WP_195388155.1">
    <property type="nucleotide sequence ID" value="NZ_JADNGL010000005.1"/>
</dbReference>
<dbReference type="InterPro" id="IPR017871">
    <property type="entry name" value="ABC_transporter-like_CS"/>
</dbReference>
<feature type="transmembrane region" description="Helical" evidence="9">
    <location>
        <begin position="157"/>
        <end position="178"/>
    </location>
</feature>
<feature type="domain" description="ABC transporter" evidence="10">
    <location>
        <begin position="333"/>
        <end position="568"/>
    </location>
</feature>
<accession>A0AAW6E408</accession>
<evidence type="ECO:0000256" key="7">
    <source>
        <dbReference type="ARBA" id="ARBA00022989"/>
    </source>
</evidence>
<dbReference type="Gene3D" id="1.20.1560.10">
    <property type="entry name" value="ABC transporter type 1, transmembrane domain"/>
    <property type="match status" value="1"/>
</dbReference>
<comment type="subcellular location">
    <subcellularLocation>
        <location evidence="1">Cell membrane</location>
        <topology evidence="1">Multi-pass membrane protein</topology>
    </subcellularLocation>
</comment>
<evidence type="ECO:0000256" key="6">
    <source>
        <dbReference type="ARBA" id="ARBA00022840"/>
    </source>
</evidence>
<evidence type="ECO:0000256" key="8">
    <source>
        <dbReference type="ARBA" id="ARBA00023136"/>
    </source>
</evidence>
<dbReference type="AlphaFoldDB" id="A0AAW6E408"/>
<evidence type="ECO:0000259" key="10">
    <source>
        <dbReference type="PROSITE" id="PS50893"/>
    </source>
</evidence>
<feature type="domain" description="ABC transmembrane type-1" evidence="11">
    <location>
        <begin position="16"/>
        <end position="298"/>
    </location>
</feature>
<dbReference type="GO" id="GO:0016887">
    <property type="term" value="F:ATP hydrolysis activity"/>
    <property type="evidence" value="ECO:0007669"/>
    <property type="project" value="InterPro"/>
</dbReference>
<keyword evidence="3" id="KW-1003">Cell membrane</keyword>
<name>A0AAW6E408_9FIRM</name>
<dbReference type="Pfam" id="PF00664">
    <property type="entry name" value="ABC_membrane"/>
    <property type="match status" value="1"/>
</dbReference>
<dbReference type="Proteomes" id="UP001211015">
    <property type="component" value="Unassembled WGS sequence"/>
</dbReference>
<dbReference type="GO" id="GO:0015421">
    <property type="term" value="F:ABC-type oligopeptide transporter activity"/>
    <property type="evidence" value="ECO:0007669"/>
    <property type="project" value="TreeGrafter"/>
</dbReference>
<sequence>MLKLFRYLKNYKKESIIGPLFKLIEACFELAVPLVMANIIDVGIKNQDKPYIYKMGGVLVLLAFCGLACALTAQYFAAKASLGFGTALRRDLFKHINSLSYAEIDSVGSHTLVTRMTADINTAQQGVNILLRLFLRSPFIVLGSIIMAFSISVKLTLIFLIIAPCLAYVIYLIMHITIPQYKNIQKKLDKTNLMTSETLTGARVIRAFSRQKDEEKEFADNTEELKRQQIIAGRISALMNPATYVIVNFAIIAIIWFGGKTVYTGFISQGEVIALVNYMNQILLALLAMAILVTNITKMQASAIRINDVFAVEPSVSDKDNKPVATDSNAPCVEFRNCFFSYASAEADSLSDISFKAMKGETIGIIGGTGSGKTSLINLIPRFYDVRQGEVLIDGVDVKEYPFSQLRGMIGIVPQKAVLFKGTIRHNMQWRDKNATDEDIWNALDIAQAKDFVEKKPDKLDEMILQEGKNLSGGQRQRLTIARALVGDPEILILDDSASALDLATDARLRKAIHEKTSGMTVFIVSQRISSIKSADKIIVLDDGKIAGIGTHSELYNGCEVYKEICLSQLSEKEAQANG</sequence>
<evidence type="ECO:0000256" key="5">
    <source>
        <dbReference type="ARBA" id="ARBA00022741"/>
    </source>
</evidence>
<evidence type="ECO:0000256" key="3">
    <source>
        <dbReference type="ARBA" id="ARBA00022475"/>
    </source>
</evidence>
<dbReference type="InterPro" id="IPR003593">
    <property type="entry name" value="AAA+_ATPase"/>
</dbReference>
<keyword evidence="8 9" id="KW-0472">Membrane</keyword>
<evidence type="ECO:0000259" key="11">
    <source>
        <dbReference type="PROSITE" id="PS50929"/>
    </source>
</evidence>
<organism evidence="12 13">
    <name type="scientific">Ruminococcus bicirculans</name>
    <name type="common">ex Wegman et al. 2014</name>
    <dbReference type="NCBI Taxonomy" id="1160721"/>
    <lineage>
        <taxon>Bacteria</taxon>
        <taxon>Bacillati</taxon>
        <taxon>Bacillota</taxon>
        <taxon>Clostridia</taxon>
        <taxon>Eubacteriales</taxon>
        <taxon>Oscillospiraceae</taxon>
        <taxon>Ruminococcus</taxon>
    </lineage>
</organism>
<dbReference type="FunFam" id="3.40.50.300:FF:000854">
    <property type="entry name" value="Multidrug ABC transporter ATP-binding protein"/>
    <property type="match status" value="1"/>
</dbReference>
<keyword evidence="2" id="KW-0813">Transport</keyword>
<feature type="transmembrane region" description="Helical" evidence="9">
    <location>
        <begin position="133"/>
        <end position="151"/>
    </location>
</feature>
<dbReference type="Pfam" id="PF00005">
    <property type="entry name" value="ABC_tran"/>
    <property type="match status" value="1"/>
</dbReference>
<keyword evidence="7 9" id="KW-1133">Transmembrane helix</keyword>
<dbReference type="InterPro" id="IPR036640">
    <property type="entry name" value="ABC1_TM_sf"/>
</dbReference>
<dbReference type="PROSITE" id="PS50929">
    <property type="entry name" value="ABC_TM1F"/>
    <property type="match status" value="1"/>
</dbReference>
<protein>
    <submittedName>
        <fullName evidence="12">ABC transporter ATP-binding protein</fullName>
    </submittedName>
</protein>